<dbReference type="SUPFAM" id="SSF103473">
    <property type="entry name" value="MFS general substrate transporter"/>
    <property type="match status" value="1"/>
</dbReference>
<feature type="transmembrane region" description="Helical" evidence="5">
    <location>
        <begin position="356"/>
        <end position="376"/>
    </location>
</feature>
<feature type="transmembrane region" description="Helical" evidence="5">
    <location>
        <begin position="330"/>
        <end position="350"/>
    </location>
</feature>
<keyword evidence="2 5" id="KW-0812">Transmembrane</keyword>
<dbReference type="InterPro" id="IPR011701">
    <property type="entry name" value="MFS"/>
</dbReference>
<proteinExistence type="predicted"/>
<dbReference type="InterPro" id="IPR036259">
    <property type="entry name" value="MFS_trans_sf"/>
</dbReference>
<dbReference type="Proteomes" id="UP000265663">
    <property type="component" value="Unassembled WGS sequence"/>
</dbReference>
<protein>
    <submittedName>
        <fullName evidence="6">Major facilitator superfamily transporter</fullName>
    </submittedName>
</protein>
<dbReference type="InterPro" id="IPR049680">
    <property type="entry name" value="FLVCR1-2_SLC49-like"/>
</dbReference>
<dbReference type="PANTHER" id="PTHR10924">
    <property type="entry name" value="MAJOR FACILITATOR SUPERFAMILY PROTEIN-RELATED"/>
    <property type="match status" value="1"/>
</dbReference>
<keyword evidence="7" id="KW-1185">Reference proteome</keyword>
<dbReference type="PANTHER" id="PTHR10924:SF6">
    <property type="entry name" value="SOLUTE CARRIER FAMILY 49 MEMBER A3"/>
    <property type="match status" value="1"/>
</dbReference>
<feature type="transmembrane region" description="Helical" evidence="5">
    <location>
        <begin position="383"/>
        <end position="405"/>
    </location>
</feature>
<evidence type="ECO:0000313" key="7">
    <source>
        <dbReference type="Proteomes" id="UP000265663"/>
    </source>
</evidence>
<feature type="transmembrane region" description="Helical" evidence="5">
    <location>
        <begin position="425"/>
        <end position="442"/>
    </location>
</feature>
<dbReference type="GO" id="GO:0022857">
    <property type="term" value="F:transmembrane transporter activity"/>
    <property type="evidence" value="ECO:0007669"/>
    <property type="project" value="InterPro"/>
</dbReference>
<keyword evidence="3 5" id="KW-1133">Transmembrane helix</keyword>
<dbReference type="GO" id="GO:0016020">
    <property type="term" value="C:membrane"/>
    <property type="evidence" value="ECO:0007669"/>
    <property type="project" value="UniProtKB-SubCell"/>
</dbReference>
<feature type="transmembrane region" description="Helical" evidence="5">
    <location>
        <begin position="213"/>
        <end position="232"/>
    </location>
</feature>
<comment type="subcellular location">
    <subcellularLocation>
        <location evidence="1">Membrane</location>
        <topology evidence="1">Multi-pass membrane protein</topology>
    </subcellularLocation>
</comment>
<feature type="transmembrane region" description="Helical" evidence="5">
    <location>
        <begin position="293"/>
        <end position="318"/>
    </location>
</feature>
<evidence type="ECO:0000256" key="3">
    <source>
        <dbReference type="ARBA" id="ARBA00022989"/>
    </source>
</evidence>
<reference evidence="6 7" key="1">
    <citation type="journal article" date="2014" name="PLoS ONE">
        <title>De novo Genome Assembly of the Fungal Plant Pathogen Pyrenophora semeniperda.</title>
        <authorList>
            <person name="Soliai M.M."/>
            <person name="Meyer S.E."/>
            <person name="Udall J.A."/>
            <person name="Elzinga D.E."/>
            <person name="Hermansen R.A."/>
            <person name="Bodily P.M."/>
            <person name="Hart A.A."/>
            <person name="Coleman C.E."/>
        </authorList>
    </citation>
    <scope>NUCLEOTIDE SEQUENCE [LARGE SCALE GENOMIC DNA]</scope>
    <source>
        <strain evidence="6 7">CCB06</strain>
        <tissue evidence="6">Mycelium</tissue>
    </source>
</reference>
<organism evidence="6 7">
    <name type="scientific">Pyrenophora seminiperda CCB06</name>
    <dbReference type="NCBI Taxonomy" id="1302712"/>
    <lineage>
        <taxon>Eukaryota</taxon>
        <taxon>Fungi</taxon>
        <taxon>Dikarya</taxon>
        <taxon>Ascomycota</taxon>
        <taxon>Pezizomycotina</taxon>
        <taxon>Dothideomycetes</taxon>
        <taxon>Pleosporomycetidae</taxon>
        <taxon>Pleosporales</taxon>
        <taxon>Pleosporineae</taxon>
        <taxon>Pleosporaceae</taxon>
        <taxon>Pyrenophora</taxon>
    </lineage>
</organism>
<dbReference type="Pfam" id="PF07690">
    <property type="entry name" value="MFS_1"/>
    <property type="match status" value="1"/>
</dbReference>
<sequence>MDGLLHIQTNDTMLKDAAGFSGEDDINSPVSASKRTGYEIDGIVDMDEGAETRAQSRWKMASFRLRGRSKRRSSTAGLKVYKRRWIGLVQLVLLNIVVSWDWLTFAPISSDAANYLDVTESDINWLSTAFLFSFAVTCPLTIYLLHRGPKPALIAGSILLLLGNWVRYAATQIDGGKYSIVMVGQILCGLSQPFVLAAPTRYSDLWFTEKGRIGATALASMASPVGGAIANLINPALGDVDQVVLIIAVITTAACLPSAFIPANPPTPPTASSTVSKTPVFNSLRVMFSSPPFYLAFITFSVYVGLFNAFSSLLNQIFYPYGYTEDEAGICGAVLIVVGLIGCAIISPIIDRTHNYLLGVKIFVPLITASYIVLAFSPQTRTIVMPYVISGVLGAASFSLLPVALEYLVEITFPASPEVSSTICWLGGQILGGIFIVIMDALKDVRRVDLKEVRDAGRDNATGGDMPPGHMFWGLVFQAAVALAVLPLPMALGVKRLGMQVTEGRLSRDRTAEGVLVGQEADRDVER</sequence>
<evidence type="ECO:0000256" key="1">
    <source>
        <dbReference type="ARBA" id="ARBA00004141"/>
    </source>
</evidence>
<feature type="transmembrane region" description="Helical" evidence="5">
    <location>
        <begin position="472"/>
        <end position="492"/>
    </location>
</feature>
<accession>A0A3M7MJH8</accession>
<gene>
    <name evidence="6" type="ORF">GMOD_00003647</name>
</gene>
<name>A0A3M7MJH8_9PLEO</name>
<evidence type="ECO:0000313" key="6">
    <source>
        <dbReference type="EMBL" id="RMZ74588.1"/>
    </source>
</evidence>
<keyword evidence="4 5" id="KW-0472">Membrane</keyword>
<dbReference type="AlphaFoldDB" id="A0A3M7MJH8"/>
<evidence type="ECO:0000256" key="2">
    <source>
        <dbReference type="ARBA" id="ARBA00022692"/>
    </source>
</evidence>
<feature type="transmembrane region" description="Helical" evidence="5">
    <location>
        <begin position="152"/>
        <end position="170"/>
    </location>
</feature>
<dbReference type="OrthoDB" id="422206at2759"/>
<feature type="transmembrane region" description="Helical" evidence="5">
    <location>
        <begin position="123"/>
        <end position="145"/>
    </location>
</feature>
<evidence type="ECO:0000256" key="5">
    <source>
        <dbReference type="SAM" id="Phobius"/>
    </source>
</evidence>
<feature type="transmembrane region" description="Helical" evidence="5">
    <location>
        <begin position="85"/>
        <end position="103"/>
    </location>
</feature>
<dbReference type="EMBL" id="KE747844">
    <property type="protein sequence ID" value="RMZ74588.1"/>
    <property type="molecule type" value="Genomic_DNA"/>
</dbReference>
<feature type="transmembrane region" description="Helical" evidence="5">
    <location>
        <begin position="244"/>
        <end position="263"/>
    </location>
</feature>
<evidence type="ECO:0000256" key="4">
    <source>
        <dbReference type="ARBA" id="ARBA00023136"/>
    </source>
</evidence>
<dbReference type="Gene3D" id="1.20.1250.20">
    <property type="entry name" value="MFS general substrate transporter like domains"/>
    <property type="match status" value="1"/>
</dbReference>